<dbReference type="Gene3D" id="3.55.10.10">
    <property type="entry name" value="Archease domain"/>
    <property type="match status" value="1"/>
</dbReference>
<feature type="domain" description="Archease" evidence="5">
    <location>
        <begin position="39"/>
        <end position="169"/>
    </location>
</feature>
<dbReference type="InterPro" id="IPR036820">
    <property type="entry name" value="Archease_dom_sf"/>
</dbReference>
<name>A0A917L6P7_9ACTN</name>
<evidence type="ECO:0000256" key="1">
    <source>
        <dbReference type="ARBA" id="ARBA00007963"/>
    </source>
</evidence>
<dbReference type="InterPro" id="IPR023572">
    <property type="entry name" value="Archease_dom"/>
</dbReference>
<comment type="caution">
    <text evidence="6">The sequence shown here is derived from an EMBL/GenBank/DDBJ whole genome shotgun (WGS) entry which is preliminary data.</text>
</comment>
<dbReference type="GO" id="GO:0008033">
    <property type="term" value="P:tRNA processing"/>
    <property type="evidence" value="ECO:0007669"/>
    <property type="project" value="UniProtKB-KW"/>
</dbReference>
<reference evidence="6" key="1">
    <citation type="journal article" date="2014" name="Int. J. Syst. Evol. Microbiol.">
        <title>Complete genome sequence of Corynebacterium casei LMG S-19264T (=DSM 44701T), isolated from a smear-ripened cheese.</title>
        <authorList>
            <consortium name="US DOE Joint Genome Institute (JGI-PGF)"/>
            <person name="Walter F."/>
            <person name="Albersmeier A."/>
            <person name="Kalinowski J."/>
            <person name="Ruckert C."/>
        </authorList>
    </citation>
    <scope>NUCLEOTIDE SEQUENCE</scope>
    <source>
        <strain evidence="6">JCM 3086</strain>
    </source>
</reference>
<gene>
    <name evidence="6" type="ORF">GCM10010121_069340</name>
</gene>
<evidence type="ECO:0000313" key="6">
    <source>
        <dbReference type="EMBL" id="GGJ48331.1"/>
    </source>
</evidence>
<dbReference type="Pfam" id="PF01951">
    <property type="entry name" value="Archease"/>
    <property type="match status" value="1"/>
</dbReference>
<reference evidence="6" key="2">
    <citation type="submission" date="2020-09" db="EMBL/GenBank/DDBJ databases">
        <authorList>
            <person name="Sun Q."/>
            <person name="Ohkuma M."/>
        </authorList>
    </citation>
    <scope>NUCLEOTIDE SEQUENCE</scope>
    <source>
        <strain evidence="6">JCM 3086</strain>
    </source>
</reference>
<evidence type="ECO:0000256" key="2">
    <source>
        <dbReference type="ARBA" id="ARBA00022694"/>
    </source>
</evidence>
<keyword evidence="4" id="KW-0106">Calcium</keyword>
<protein>
    <recommendedName>
        <fullName evidence="5">Archease domain-containing protein</fullName>
    </recommendedName>
</protein>
<sequence>MRQEHANNAPCRDVCPADRPDLWTIMTTGPGHSLRGHRSVPHTGDLRVEAWAPTREECIVEAVRGMVGSFAELPADSSCVARECVVSAKDDGRLLAAVLEEVIYRMDAADELPVEVTVAPEPGGVRVQFRMARSSTAVQTGAVPKAVALHGLRLVQDAHGWACRVTLDV</sequence>
<dbReference type="AlphaFoldDB" id="A0A917L6P7"/>
<comment type="similarity">
    <text evidence="1">Belongs to the archease family.</text>
</comment>
<evidence type="ECO:0000256" key="3">
    <source>
        <dbReference type="ARBA" id="ARBA00022723"/>
    </source>
</evidence>
<dbReference type="Proteomes" id="UP000657574">
    <property type="component" value="Unassembled WGS sequence"/>
</dbReference>
<keyword evidence="7" id="KW-1185">Reference proteome</keyword>
<dbReference type="EMBL" id="BMQA01000035">
    <property type="protein sequence ID" value="GGJ48331.1"/>
    <property type="molecule type" value="Genomic_DNA"/>
</dbReference>
<evidence type="ECO:0000259" key="5">
    <source>
        <dbReference type="Pfam" id="PF01951"/>
    </source>
</evidence>
<keyword evidence="2" id="KW-0819">tRNA processing</keyword>
<organism evidence="6 7">
    <name type="scientific">Streptomyces brasiliensis</name>
    <dbReference type="NCBI Taxonomy" id="1954"/>
    <lineage>
        <taxon>Bacteria</taxon>
        <taxon>Bacillati</taxon>
        <taxon>Actinomycetota</taxon>
        <taxon>Actinomycetes</taxon>
        <taxon>Kitasatosporales</taxon>
        <taxon>Streptomycetaceae</taxon>
        <taxon>Streptomyces</taxon>
    </lineage>
</organism>
<keyword evidence="3" id="KW-0479">Metal-binding</keyword>
<dbReference type="RefSeq" id="WP_229841171.1">
    <property type="nucleotide sequence ID" value="NZ_BMQA01000035.1"/>
</dbReference>
<evidence type="ECO:0000256" key="4">
    <source>
        <dbReference type="ARBA" id="ARBA00022837"/>
    </source>
</evidence>
<dbReference type="GO" id="GO:0046872">
    <property type="term" value="F:metal ion binding"/>
    <property type="evidence" value="ECO:0007669"/>
    <property type="project" value="UniProtKB-KW"/>
</dbReference>
<evidence type="ECO:0000313" key="7">
    <source>
        <dbReference type="Proteomes" id="UP000657574"/>
    </source>
</evidence>
<dbReference type="SUPFAM" id="SSF69819">
    <property type="entry name" value="MTH1598-like"/>
    <property type="match status" value="1"/>
</dbReference>
<proteinExistence type="inferred from homology"/>
<accession>A0A917L6P7</accession>